<protein>
    <submittedName>
        <fullName evidence="2">Cupin domain-containing protein</fullName>
    </submittedName>
</protein>
<dbReference type="InterPro" id="IPR013096">
    <property type="entry name" value="Cupin_2"/>
</dbReference>
<dbReference type="RefSeq" id="WP_395814531.1">
    <property type="nucleotide sequence ID" value="NZ_CP043494.1"/>
</dbReference>
<proteinExistence type="predicted"/>
<gene>
    <name evidence="2" type="ORF">F0U60_04790</name>
</gene>
<dbReference type="InterPro" id="IPR014710">
    <property type="entry name" value="RmlC-like_jellyroll"/>
</dbReference>
<dbReference type="InterPro" id="IPR011051">
    <property type="entry name" value="RmlC_Cupin_sf"/>
</dbReference>
<evidence type="ECO:0000313" key="2">
    <source>
        <dbReference type="EMBL" id="WNG43489.1"/>
    </source>
</evidence>
<keyword evidence="3" id="KW-1185">Reference proteome</keyword>
<evidence type="ECO:0000259" key="1">
    <source>
        <dbReference type="Pfam" id="PF07883"/>
    </source>
</evidence>
<dbReference type="InterPro" id="IPR053146">
    <property type="entry name" value="QDO-like"/>
</dbReference>
<feature type="domain" description="Cupin type-2" evidence="1">
    <location>
        <begin position="63"/>
        <end position="124"/>
    </location>
</feature>
<dbReference type="Proteomes" id="UP001611383">
    <property type="component" value="Chromosome"/>
</dbReference>
<sequence length="155" mass="16293">MFRTSLLTALLCVSAGCARVPTVPVRHVVGSAEAPTFRISQGKGTAILLVNEETGARAAAMGILELQAGAGVPEHIHEHSVEMLYVEEGGAEMTIEGQTLPVKQGDAVYIPAGTRHSARIPEGAPSFRAVQVYVGPGPEQRFRQGEPVKPVTSAP</sequence>
<dbReference type="Pfam" id="PF07883">
    <property type="entry name" value="Cupin_2"/>
    <property type="match status" value="1"/>
</dbReference>
<dbReference type="Gene3D" id="2.60.120.10">
    <property type="entry name" value="Jelly Rolls"/>
    <property type="match status" value="1"/>
</dbReference>
<dbReference type="EMBL" id="CP043494">
    <property type="protein sequence ID" value="WNG43489.1"/>
    <property type="molecule type" value="Genomic_DNA"/>
</dbReference>
<dbReference type="PANTHER" id="PTHR36440">
    <property type="entry name" value="PUTATIVE (AFU_ORTHOLOGUE AFUA_8G07350)-RELATED"/>
    <property type="match status" value="1"/>
</dbReference>
<dbReference type="SUPFAM" id="SSF51182">
    <property type="entry name" value="RmlC-like cupins"/>
    <property type="match status" value="1"/>
</dbReference>
<name>A0ABY9WK16_9BACT</name>
<organism evidence="2 3">
    <name type="scientific">Archangium minus</name>
    <dbReference type="NCBI Taxonomy" id="83450"/>
    <lineage>
        <taxon>Bacteria</taxon>
        <taxon>Pseudomonadati</taxon>
        <taxon>Myxococcota</taxon>
        <taxon>Myxococcia</taxon>
        <taxon>Myxococcales</taxon>
        <taxon>Cystobacterineae</taxon>
        <taxon>Archangiaceae</taxon>
        <taxon>Archangium</taxon>
    </lineage>
</organism>
<accession>A0ABY9WK16</accession>
<reference evidence="2 3" key="1">
    <citation type="submission" date="2019-08" db="EMBL/GenBank/DDBJ databases">
        <title>Archangium and Cystobacter genomes.</title>
        <authorList>
            <person name="Chen I.-C.K."/>
            <person name="Wielgoss S."/>
        </authorList>
    </citation>
    <scope>NUCLEOTIDE SEQUENCE [LARGE SCALE GENOMIC DNA]</scope>
    <source>
        <strain evidence="2 3">Cbm 6</strain>
    </source>
</reference>
<evidence type="ECO:0000313" key="3">
    <source>
        <dbReference type="Proteomes" id="UP001611383"/>
    </source>
</evidence>
<dbReference type="PANTHER" id="PTHR36440:SF1">
    <property type="entry name" value="PUTATIVE (AFU_ORTHOLOGUE AFUA_8G07350)-RELATED"/>
    <property type="match status" value="1"/>
</dbReference>